<proteinExistence type="inferred from homology"/>
<gene>
    <name evidence="16" type="primary">At1g04910_90</name>
    <name evidence="16" type="ORF">g.53127</name>
</gene>
<keyword evidence="10" id="KW-0325">Glycoprotein</keyword>
<dbReference type="GO" id="GO:0016020">
    <property type="term" value="C:membrane"/>
    <property type="evidence" value="ECO:0007669"/>
    <property type="project" value="UniProtKB-SubCell"/>
</dbReference>
<dbReference type="CDD" id="cd11299">
    <property type="entry name" value="O-FucT_plant"/>
    <property type="match status" value="1"/>
</dbReference>
<evidence type="ECO:0000256" key="4">
    <source>
        <dbReference type="ARBA" id="ARBA00022676"/>
    </source>
</evidence>
<dbReference type="GO" id="GO:0006004">
    <property type="term" value="P:fucose metabolic process"/>
    <property type="evidence" value="ECO:0007669"/>
    <property type="project" value="UniProtKB-KW"/>
</dbReference>
<dbReference type="InterPro" id="IPR024709">
    <property type="entry name" value="FucosylTrfase_pln"/>
</dbReference>
<evidence type="ECO:0000256" key="9">
    <source>
        <dbReference type="ARBA" id="ARBA00023136"/>
    </source>
</evidence>
<evidence type="ECO:0000256" key="8">
    <source>
        <dbReference type="ARBA" id="ARBA00022989"/>
    </source>
</evidence>
<evidence type="ECO:0000256" key="7">
    <source>
        <dbReference type="ARBA" id="ARBA00022968"/>
    </source>
</evidence>
<comment type="pathway">
    <text evidence="2">Glycan metabolism.</text>
</comment>
<organism evidence="16">
    <name type="scientific">Anthurium amnicola</name>
    <dbReference type="NCBI Taxonomy" id="1678845"/>
    <lineage>
        <taxon>Eukaryota</taxon>
        <taxon>Viridiplantae</taxon>
        <taxon>Streptophyta</taxon>
        <taxon>Embryophyta</taxon>
        <taxon>Tracheophyta</taxon>
        <taxon>Spermatophyta</taxon>
        <taxon>Magnoliopsida</taxon>
        <taxon>Liliopsida</taxon>
        <taxon>Araceae</taxon>
        <taxon>Pothoideae</taxon>
        <taxon>Potheae</taxon>
        <taxon>Anthurium</taxon>
    </lineage>
</organism>
<dbReference type="GO" id="GO:0016757">
    <property type="term" value="F:glycosyltransferase activity"/>
    <property type="evidence" value="ECO:0007669"/>
    <property type="project" value="UniProtKB-KW"/>
</dbReference>
<evidence type="ECO:0000256" key="2">
    <source>
        <dbReference type="ARBA" id="ARBA00004881"/>
    </source>
</evidence>
<evidence type="ECO:0000256" key="3">
    <source>
        <dbReference type="ARBA" id="ARBA00007737"/>
    </source>
</evidence>
<keyword evidence="6 15" id="KW-0812">Transmembrane</keyword>
<evidence type="ECO:0000256" key="12">
    <source>
        <dbReference type="ARBA" id="ARBA00023277"/>
    </source>
</evidence>
<dbReference type="Pfam" id="PF10250">
    <property type="entry name" value="O-FucT"/>
    <property type="match status" value="1"/>
</dbReference>
<keyword evidence="5" id="KW-0808">Transferase</keyword>
<evidence type="ECO:0000256" key="14">
    <source>
        <dbReference type="SAM" id="MobiDB-lite"/>
    </source>
</evidence>
<evidence type="ECO:0000256" key="1">
    <source>
        <dbReference type="ARBA" id="ARBA00004606"/>
    </source>
</evidence>
<feature type="transmembrane region" description="Helical" evidence="15">
    <location>
        <begin position="161"/>
        <end position="181"/>
    </location>
</feature>
<evidence type="ECO:0000256" key="6">
    <source>
        <dbReference type="ARBA" id="ARBA00022692"/>
    </source>
</evidence>
<feature type="region of interest" description="Disordered" evidence="14">
    <location>
        <begin position="186"/>
        <end position="205"/>
    </location>
</feature>
<keyword evidence="12" id="KW-0119">Carbohydrate metabolism</keyword>
<evidence type="ECO:0000313" key="16">
    <source>
        <dbReference type="EMBL" id="JAT42720.1"/>
    </source>
</evidence>
<reference evidence="16" key="1">
    <citation type="submission" date="2015-07" db="EMBL/GenBank/DDBJ databases">
        <title>Transcriptome Assembly of Anthurium amnicola.</title>
        <authorList>
            <person name="Suzuki J."/>
        </authorList>
    </citation>
    <scope>NUCLEOTIDE SEQUENCE</scope>
</reference>
<dbReference type="AlphaFoldDB" id="A0A1D1XJY4"/>
<keyword evidence="11" id="KW-0294">Fucose metabolism</keyword>
<name>A0A1D1XJY4_9ARAE</name>
<sequence>MGRGSNFRHNTFSKFLERERGRRDGWSPSSGALLPLHLSSVSFDSPWILLGFLSPSLTNLLFSPSSRRAPAFMSATTTAGASPTTAAAGIITARRRVAEMVADVERPSTSGDASEEDEGDGCGAGGSGSGHGHGHGHGHHQHHHHRVRAWGKRAGWWRRSAAVLLAALLLALCLAKVFLAVPGLKATSGEDEGGGGGGGGRGRDGWLPISNSNGVINSGSADPNNVVEEVSVTQRKGDVSTTTAVSELWKKPDSYNYFQCIKRPRDRYRTDSTDGYILIHANGGLNQMRMGISDMVAVAKMMNAGLVLPSLDHTSFWTDPSGFKDIFDWKHFVSALQDDIEIVESLPPHYEVFRPLDKAPVSWSKSGYYKQDMRKLLKRYKVINITHTDSRLANNGIPPSLQKLRCRANYRALRYTPEIEKMGEKLVSRLRRRGERYIALHLRYEKDMLSFTGCNHSLTVEESAELEAMRWNTAHWRDKVINGTDVRLHGGCPMTPREAALFLKAMGYPSETKIYIVAGEIYGSDSMDAFLSEYPNVYTHTSLATADELDPLEPYQNRLAALDYVVALDSDVFVYTYDGNMAKAVQGHREFEGFRITINPDRQKFVKLIDRMDAGELTWEQFASKVKKHHAHRRGGPHQRHPGESLRLEPKQEENFYANPFPDCLCLNRTQHRRGTNNVAAARKNLRFPRR</sequence>
<comment type="similarity">
    <text evidence="3">Belongs to the glycosyltransferase GT106 family.</text>
</comment>
<protein>
    <recommendedName>
        <fullName evidence="13">O-fucosyltransferase family protein</fullName>
    </recommendedName>
</protein>
<dbReference type="PANTHER" id="PTHR31741:SF4">
    <property type="entry name" value="O-FUCOSYLTRANSFERASE 28"/>
    <property type="match status" value="1"/>
</dbReference>
<keyword evidence="8 15" id="KW-1133">Transmembrane helix</keyword>
<feature type="region of interest" description="Disordered" evidence="14">
    <location>
        <begin position="102"/>
        <end position="146"/>
    </location>
</feature>
<feature type="compositionally biased region" description="Basic residues" evidence="14">
    <location>
        <begin position="132"/>
        <end position="146"/>
    </location>
</feature>
<evidence type="ECO:0000256" key="5">
    <source>
        <dbReference type="ARBA" id="ARBA00022679"/>
    </source>
</evidence>
<evidence type="ECO:0000256" key="13">
    <source>
        <dbReference type="ARBA" id="ARBA00030350"/>
    </source>
</evidence>
<accession>A0A1D1XJY4</accession>
<keyword evidence="7" id="KW-0735">Signal-anchor</keyword>
<keyword evidence="9 15" id="KW-0472">Membrane</keyword>
<dbReference type="GO" id="GO:0005737">
    <property type="term" value="C:cytoplasm"/>
    <property type="evidence" value="ECO:0007669"/>
    <property type="project" value="TreeGrafter"/>
</dbReference>
<dbReference type="InterPro" id="IPR019378">
    <property type="entry name" value="GDP-Fuc_O-FucTrfase"/>
</dbReference>
<dbReference type="PANTHER" id="PTHR31741">
    <property type="entry name" value="OS02G0726500 PROTEIN-RELATED"/>
    <property type="match status" value="1"/>
</dbReference>
<evidence type="ECO:0000256" key="10">
    <source>
        <dbReference type="ARBA" id="ARBA00023180"/>
    </source>
</evidence>
<keyword evidence="4" id="KW-0328">Glycosyltransferase</keyword>
<feature type="compositionally biased region" description="Gly residues" evidence="14">
    <location>
        <begin position="121"/>
        <end position="131"/>
    </location>
</feature>
<evidence type="ECO:0000256" key="15">
    <source>
        <dbReference type="SAM" id="Phobius"/>
    </source>
</evidence>
<evidence type="ECO:0000256" key="11">
    <source>
        <dbReference type="ARBA" id="ARBA00023253"/>
    </source>
</evidence>
<comment type="subcellular location">
    <subcellularLocation>
        <location evidence="1">Membrane</location>
        <topology evidence="1">Single-pass type II membrane protein</topology>
    </subcellularLocation>
</comment>
<dbReference type="FunFam" id="3.40.50.11350:FF:000011">
    <property type="entry name" value="O-fucosyltransferase 28"/>
    <property type="match status" value="1"/>
</dbReference>
<dbReference type="EMBL" id="GDJX01025216">
    <property type="protein sequence ID" value="JAT42720.1"/>
    <property type="molecule type" value="Transcribed_RNA"/>
</dbReference>